<gene>
    <name evidence="1" type="ORF">S03H2_22741</name>
</gene>
<feature type="non-terminal residue" evidence="1">
    <location>
        <position position="1"/>
    </location>
</feature>
<dbReference type="AlphaFoldDB" id="X1H2L7"/>
<protein>
    <submittedName>
        <fullName evidence="1">Uncharacterized protein</fullName>
    </submittedName>
</protein>
<dbReference type="InterPro" id="IPR014729">
    <property type="entry name" value="Rossmann-like_a/b/a_fold"/>
</dbReference>
<organism evidence="1">
    <name type="scientific">marine sediment metagenome</name>
    <dbReference type="NCBI Taxonomy" id="412755"/>
    <lineage>
        <taxon>unclassified sequences</taxon>
        <taxon>metagenomes</taxon>
        <taxon>ecological metagenomes</taxon>
    </lineage>
</organism>
<dbReference type="EMBL" id="BARU01012301">
    <property type="protein sequence ID" value="GAH39493.1"/>
    <property type="molecule type" value="Genomic_DNA"/>
</dbReference>
<dbReference type="Gene3D" id="3.40.50.620">
    <property type="entry name" value="HUPs"/>
    <property type="match status" value="1"/>
</dbReference>
<accession>X1H2L7</accession>
<proteinExistence type="predicted"/>
<sequence>FREYYVNDYGTQAEKFSDCARCIYLRHFGRDTDYPEDGYPKEVVSLVVERLVNKYNDRFMIEKDGEKDVETESFKKEIIKIMVSLSNSTIIDFFKGSYPQTPPQP</sequence>
<name>X1H2L7_9ZZZZ</name>
<comment type="caution">
    <text evidence="1">The sequence shown here is derived from an EMBL/GenBank/DDBJ whole genome shotgun (WGS) entry which is preliminary data.</text>
</comment>
<evidence type="ECO:0000313" key="1">
    <source>
        <dbReference type="EMBL" id="GAH39493.1"/>
    </source>
</evidence>
<reference evidence="1" key="1">
    <citation type="journal article" date="2014" name="Front. Microbiol.">
        <title>High frequency of phylogenetically diverse reductive dehalogenase-homologous genes in deep subseafloor sedimentary metagenomes.</title>
        <authorList>
            <person name="Kawai M."/>
            <person name="Futagami T."/>
            <person name="Toyoda A."/>
            <person name="Takaki Y."/>
            <person name="Nishi S."/>
            <person name="Hori S."/>
            <person name="Arai W."/>
            <person name="Tsubouchi T."/>
            <person name="Morono Y."/>
            <person name="Uchiyama I."/>
            <person name="Ito T."/>
            <person name="Fujiyama A."/>
            <person name="Inagaki F."/>
            <person name="Takami H."/>
        </authorList>
    </citation>
    <scope>NUCLEOTIDE SEQUENCE</scope>
    <source>
        <strain evidence="1">Expedition CK06-06</strain>
    </source>
</reference>